<dbReference type="SUPFAM" id="SSF53067">
    <property type="entry name" value="Actin-like ATPase domain"/>
    <property type="match status" value="2"/>
</dbReference>
<protein>
    <submittedName>
        <fullName evidence="9">Carbohydrate kinase</fullName>
    </submittedName>
</protein>
<dbReference type="PANTHER" id="PTHR43095">
    <property type="entry name" value="SUGAR KINASE"/>
    <property type="match status" value="1"/>
</dbReference>
<reference evidence="9 10" key="1">
    <citation type="journal article" date="2021" name="Int. J. Syst. Evol. Microbiol.">
        <title>Reticulibacter mediterranei gen. nov., sp. nov., within the new family Reticulibacteraceae fam. nov., and Ktedonospora formicarum gen. nov., sp. nov., Ktedonobacter robiniae sp. nov., Dictyobacter formicarum sp. nov. and Dictyobacter arantiisoli sp. nov., belonging to the class Ktedonobacteria.</title>
        <authorList>
            <person name="Yabe S."/>
            <person name="Zheng Y."/>
            <person name="Wang C.M."/>
            <person name="Sakai Y."/>
            <person name="Abe K."/>
            <person name="Yokota A."/>
            <person name="Donadio S."/>
            <person name="Cavaletti L."/>
            <person name="Monciardini P."/>
        </authorList>
    </citation>
    <scope>NUCLEOTIDE SEQUENCE [LARGE SCALE GENOMIC DNA]</scope>
    <source>
        <strain evidence="9 10">SOSP1-30</strain>
    </source>
</reference>
<sequence length="492" mass="53819">MTTRNVAAVDLGAESGRVILGRFNGKKLLLEEVHRFANRPITIHGHRFWNIASLWDETLAGLRKARQRAGSLDSIGVDTWGVDYGLVDRNGFLLGLPFQYRDQRTSTIMEQVCALIPRERIYARTGIQFLPFNTLFQLTAHEYQQPGTLAQAHRLLMIPDLFHNWLSGSMVSERTNASTTQCWDAVAGVWDVDLLTQLGLPTSMLPPVVEPGTSLGPVLAEWQDDLGSALVIAPATHDTGSAIAAAPVSSSDGWGYISSGTWSLVGVELPQPLISPEVLAANYTNEGGVFGTTRFLKNVMGLWLLQECQRQWARDGLTMDYETLLTDVAGVPAFAALVDPDDPRFLAPMNMPATMNAYLQEHGQEPLQAPAAFARCILESLVLRYCEVFRQMSVLTGKDIKGVHVLGGGARNAWLNQWLANALGIPVIAGPHEATAYGNALMQLVGLGDLQSLAEVRTAAQRTATRLFEPQATQHEAWQEAAGRFRVLTGTH</sequence>
<evidence type="ECO:0000256" key="1">
    <source>
        <dbReference type="ARBA" id="ARBA00009156"/>
    </source>
</evidence>
<keyword evidence="6" id="KW-0684">Rhamnose metabolism</keyword>
<evidence type="ECO:0000256" key="5">
    <source>
        <dbReference type="ARBA" id="ARBA00022840"/>
    </source>
</evidence>
<gene>
    <name evidence="9" type="ORF">KSB_64200</name>
</gene>
<dbReference type="CDD" id="cd07771">
    <property type="entry name" value="ASKHA_NBD_FGGY_RhaB-like"/>
    <property type="match status" value="1"/>
</dbReference>
<organism evidence="9 10">
    <name type="scientific">Ktedonobacter robiniae</name>
    <dbReference type="NCBI Taxonomy" id="2778365"/>
    <lineage>
        <taxon>Bacteria</taxon>
        <taxon>Bacillati</taxon>
        <taxon>Chloroflexota</taxon>
        <taxon>Ktedonobacteria</taxon>
        <taxon>Ktedonobacterales</taxon>
        <taxon>Ktedonobacteraceae</taxon>
        <taxon>Ktedonobacter</taxon>
    </lineage>
</organism>
<dbReference type="InterPro" id="IPR013449">
    <property type="entry name" value="Rhamnulokinase"/>
</dbReference>
<proteinExistence type="inferred from homology"/>
<keyword evidence="3" id="KW-0547">Nucleotide-binding</keyword>
<dbReference type="Pfam" id="PF02782">
    <property type="entry name" value="FGGY_C"/>
    <property type="match status" value="1"/>
</dbReference>
<evidence type="ECO:0000256" key="2">
    <source>
        <dbReference type="ARBA" id="ARBA00022679"/>
    </source>
</evidence>
<dbReference type="RefSeq" id="WP_201374225.1">
    <property type="nucleotide sequence ID" value="NZ_BNJG01000002.1"/>
</dbReference>
<accession>A0ABQ3UZ14</accession>
<dbReference type="InterPro" id="IPR050406">
    <property type="entry name" value="FGGY_Carb_Kinase"/>
</dbReference>
<dbReference type="Pfam" id="PF00370">
    <property type="entry name" value="FGGY_N"/>
    <property type="match status" value="1"/>
</dbReference>
<keyword evidence="2" id="KW-0808">Transferase</keyword>
<dbReference type="PANTHER" id="PTHR43095:SF5">
    <property type="entry name" value="XYLULOSE KINASE"/>
    <property type="match status" value="1"/>
</dbReference>
<dbReference type="InterPro" id="IPR043129">
    <property type="entry name" value="ATPase_NBD"/>
</dbReference>
<feature type="domain" description="Carbohydrate kinase FGGY C-terminal" evidence="8">
    <location>
        <begin position="256"/>
        <end position="446"/>
    </location>
</feature>
<evidence type="ECO:0000313" key="9">
    <source>
        <dbReference type="EMBL" id="GHO57945.1"/>
    </source>
</evidence>
<keyword evidence="4 9" id="KW-0418">Kinase</keyword>
<evidence type="ECO:0000256" key="6">
    <source>
        <dbReference type="ARBA" id="ARBA00023308"/>
    </source>
</evidence>
<comment type="similarity">
    <text evidence="1">Belongs to the FGGY kinase family.</text>
</comment>
<keyword evidence="5" id="KW-0067">ATP-binding</keyword>
<dbReference type="InterPro" id="IPR018484">
    <property type="entry name" value="FGGY_N"/>
</dbReference>
<evidence type="ECO:0000256" key="3">
    <source>
        <dbReference type="ARBA" id="ARBA00022741"/>
    </source>
</evidence>
<keyword evidence="10" id="KW-1185">Reference proteome</keyword>
<evidence type="ECO:0000313" key="10">
    <source>
        <dbReference type="Proteomes" id="UP000654345"/>
    </source>
</evidence>
<evidence type="ECO:0000259" key="7">
    <source>
        <dbReference type="Pfam" id="PF00370"/>
    </source>
</evidence>
<evidence type="ECO:0000259" key="8">
    <source>
        <dbReference type="Pfam" id="PF02782"/>
    </source>
</evidence>
<dbReference type="Proteomes" id="UP000654345">
    <property type="component" value="Unassembled WGS sequence"/>
</dbReference>
<comment type="caution">
    <text evidence="9">The sequence shown here is derived from an EMBL/GenBank/DDBJ whole genome shotgun (WGS) entry which is preliminary data.</text>
</comment>
<dbReference type="InterPro" id="IPR018485">
    <property type="entry name" value="FGGY_C"/>
</dbReference>
<dbReference type="GO" id="GO:0016301">
    <property type="term" value="F:kinase activity"/>
    <property type="evidence" value="ECO:0007669"/>
    <property type="project" value="UniProtKB-KW"/>
</dbReference>
<dbReference type="Gene3D" id="3.30.420.40">
    <property type="match status" value="2"/>
</dbReference>
<feature type="domain" description="Carbohydrate kinase FGGY N-terminal" evidence="7">
    <location>
        <begin position="8"/>
        <end position="242"/>
    </location>
</feature>
<name>A0ABQ3UZ14_9CHLR</name>
<dbReference type="EMBL" id="BNJG01000002">
    <property type="protein sequence ID" value="GHO57945.1"/>
    <property type="molecule type" value="Genomic_DNA"/>
</dbReference>
<evidence type="ECO:0000256" key="4">
    <source>
        <dbReference type="ARBA" id="ARBA00022777"/>
    </source>
</evidence>